<dbReference type="GO" id="GO:0016787">
    <property type="term" value="F:hydrolase activity"/>
    <property type="evidence" value="ECO:0007669"/>
    <property type="project" value="UniProtKB-KW"/>
</dbReference>
<dbReference type="InterPro" id="IPR003000">
    <property type="entry name" value="Sirtuin"/>
</dbReference>
<dbReference type="KEGG" id="mff:MFFC18_41140"/>
<reference evidence="6 7" key="1">
    <citation type="submission" date="2019-08" db="EMBL/GenBank/DDBJ databases">
        <title>Deep-cultivation of Planctomycetes and their phenomic and genomic characterization uncovers novel biology.</title>
        <authorList>
            <person name="Wiegand S."/>
            <person name="Jogler M."/>
            <person name="Boedeker C."/>
            <person name="Pinto D."/>
            <person name="Vollmers J."/>
            <person name="Rivas-Marin E."/>
            <person name="Kohn T."/>
            <person name="Peeters S.H."/>
            <person name="Heuer A."/>
            <person name="Rast P."/>
            <person name="Oberbeckmann S."/>
            <person name="Bunk B."/>
            <person name="Jeske O."/>
            <person name="Meyerdierks A."/>
            <person name="Storesund J.E."/>
            <person name="Kallscheuer N."/>
            <person name="Luecker S."/>
            <person name="Lage O.M."/>
            <person name="Pohl T."/>
            <person name="Merkel B.J."/>
            <person name="Hornburger P."/>
            <person name="Mueller R.-W."/>
            <person name="Bruemmer F."/>
            <person name="Labrenz M."/>
            <person name="Spormann A.M."/>
            <person name="Op den Camp H."/>
            <person name="Overmann J."/>
            <person name="Amann R."/>
            <person name="Jetten M.S.M."/>
            <person name="Mascher T."/>
            <person name="Medema M.H."/>
            <person name="Devos D.P."/>
            <person name="Kaster A.-K."/>
            <person name="Ovreas L."/>
            <person name="Rohde M."/>
            <person name="Galperin M.Y."/>
            <person name="Jogler C."/>
        </authorList>
    </citation>
    <scope>NUCLEOTIDE SEQUENCE [LARGE SCALE GENOMIC DNA]</scope>
    <source>
        <strain evidence="6 7">FC18</strain>
    </source>
</reference>
<dbReference type="GO" id="GO:0017136">
    <property type="term" value="F:histone deacetylase activity, NAD-dependent"/>
    <property type="evidence" value="ECO:0007669"/>
    <property type="project" value="TreeGrafter"/>
</dbReference>
<proteinExistence type="predicted"/>
<dbReference type="InterPro" id="IPR029035">
    <property type="entry name" value="DHS-like_NAD/FAD-binding_dom"/>
</dbReference>
<evidence type="ECO:0000259" key="5">
    <source>
        <dbReference type="PROSITE" id="PS50305"/>
    </source>
</evidence>
<dbReference type="EMBL" id="CP042912">
    <property type="protein sequence ID" value="QEG24197.1"/>
    <property type="molecule type" value="Genomic_DNA"/>
</dbReference>
<dbReference type="InterPro" id="IPR026591">
    <property type="entry name" value="Sirtuin_cat_small_dom_sf"/>
</dbReference>
<dbReference type="InterPro" id="IPR026590">
    <property type="entry name" value="Ssirtuin_cat_dom"/>
</dbReference>
<evidence type="ECO:0000256" key="3">
    <source>
        <dbReference type="ARBA" id="ARBA00023027"/>
    </source>
</evidence>
<keyword evidence="6" id="KW-0378">Hydrolase</keyword>
<dbReference type="PANTHER" id="PTHR11085:SF4">
    <property type="entry name" value="NAD-DEPENDENT PROTEIN DEACYLASE"/>
    <property type="match status" value="1"/>
</dbReference>
<dbReference type="Gene3D" id="3.30.1600.10">
    <property type="entry name" value="SIR2/SIRT2 'Small Domain"/>
    <property type="match status" value="1"/>
</dbReference>
<dbReference type="GO" id="GO:0070403">
    <property type="term" value="F:NAD+ binding"/>
    <property type="evidence" value="ECO:0007669"/>
    <property type="project" value="InterPro"/>
</dbReference>
<evidence type="ECO:0000313" key="7">
    <source>
        <dbReference type="Proteomes" id="UP000322214"/>
    </source>
</evidence>
<dbReference type="Proteomes" id="UP000322214">
    <property type="component" value="Chromosome"/>
</dbReference>
<evidence type="ECO:0000256" key="1">
    <source>
        <dbReference type="ARBA" id="ARBA00012928"/>
    </source>
</evidence>
<dbReference type="InterPro" id="IPR050134">
    <property type="entry name" value="NAD-dep_sirtuin_deacylases"/>
</dbReference>
<dbReference type="STRING" id="980251.GCA_001642875_00690"/>
<feature type="domain" description="Deacetylase sirtuin-type" evidence="5">
    <location>
        <begin position="1"/>
        <end position="105"/>
    </location>
</feature>
<name>A0A5B9PBT9_9BACT</name>
<keyword evidence="2" id="KW-0808">Transferase</keyword>
<sequence length="106" mass="11422">MSREDICDACQLVGTLRPNIVWFGEMPFEMERIEAALQRCDLFVSIGTSGAVYPAAGFVSVANACGAESVSLNLEQSDHDGAFDRGEYGPATEVVTEFVEELLAAK</sequence>
<dbReference type="SUPFAM" id="SSF52467">
    <property type="entry name" value="DHS-like NAD/FAD-binding domain"/>
    <property type="match status" value="1"/>
</dbReference>
<keyword evidence="3" id="KW-0520">NAD</keyword>
<dbReference type="PANTHER" id="PTHR11085">
    <property type="entry name" value="NAD-DEPENDENT PROTEIN DEACYLASE SIRTUIN-5, MITOCHONDRIAL-RELATED"/>
    <property type="match status" value="1"/>
</dbReference>
<keyword evidence="7" id="KW-1185">Reference proteome</keyword>
<protein>
    <recommendedName>
        <fullName evidence="1">protein acetyllysine N-acetyltransferase</fullName>
        <ecNumber evidence="1">2.3.1.286</ecNumber>
    </recommendedName>
</protein>
<dbReference type="Gene3D" id="3.40.50.1220">
    <property type="entry name" value="TPP-binding domain"/>
    <property type="match status" value="1"/>
</dbReference>
<evidence type="ECO:0000256" key="4">
    <source>
        <dbReference type="PROSITE-ProRule" id="PRU00236"/>
    </source>
</evidence>
<dbReference type="EC" id="2.3.1.286" evidence="1"/>
<gene>
    <name evidence="6" type="primary">cobB_2</name>
    <name evidence="6" type="ORF">MFFC18_41140</name>
</gene>
<organism evidence="6 7">
    <name type="scientific">Mariniblastus fucicola</name>
    <dbReference type="NCBI Taxonomy" id="980251"/>
    <lineage>
        <taxon>Bacteria</taxon>
        <taxon>Pseudomonadati</taxon>
        <taxon>Planctomycetota</taxon>
        <taxon>Planctomycetia</taxon>
        <taxon>Pirellulales</taxon>
        <taxon>Pirellulaceae</taxon>
        <taxon>Mariniblastus</taxon>
    </lineage>
</organism>
<dbReference type="AlphaFoldDB" id="A0A5B9PBT9"/>
<evidence type="ECO:0000256" key="2">
    <source>
        <dbReference type="ARBA" id="ARBA00022679"/>
    </source>
</evidence>
<dbReference type="PROSITE" id="PS50305">
    <property type="entry name" value="SIRTUIN"/>
    <property type="match status" value="1"/>
</dbReference>
<evidence type="ECO:0000313" key="6">
    <source>
        <dbReference type="EMBL" id="QEG24197.1"/>
    </source>
</evidence>
<dbReference type="Pfam" id="PF02146">
    <property type="entry name" value="SIR2"/>
    <property type="match status" value="1"/>
</dbReference>
<accession>A0A5B9PBT9</accession>
<comment type="caution">
    <text evidence="4">Lacks conserved residue(s) required for the propagation of feature annotation.</text>
</comment>